<sequence>MKKFTLFFIGILFSFNLFATSIKDMANRDIEVPEKIEGIVSVGGTPAINAFLFAFKKADLIKNGVENENLKKMPFWRHQQWFMPNIFDLPQVSSNPPSWTPNFEKLALTKFDIAFVNNSLAANMLEKRAYKTAVINWQGENNIQKSMNFLGEFFNMQNHAKEYENYYTKIIKLIEERTKKIKTKKTALYIRLDNLMMPMVTTANTIFKKAAVISSSEHINKEHVSIDMEKLYLMNPDFLFVWGEKNVKLALTNPKFKNLKAVKNKNVFSVPMGIHFWTHYTPEQILCILWVAKHAYPENFKDINIFEETKSFYKQFMGKELSKNQINEILNLNTHKETK</sequence>
<evidence type="ECO:0000256" key="1">
    <source>
        <dbReference type="SAM" id="SignalP"/>
    </source>
</evidence>
<feature type="domain" description="Fe/B12 periplasmic-binding" evidence="2">
    <location>
        <begin position="40"/>
        <end position="299"/>
    </location>
</feature>
<proteinExistence type="predicted"/>
<dbReference type="PANTHER" id="PTHR30535">
    <property type="entry name" value="VITAMIN B12-BINDING PROTEIN"/>
    <property type="match status" value="1"/>
</dbReference>
<evidence type="ECO:0000313" key="4">
    <source>
        <dbReference type="Proteomes" id="UP000290191"/>
    </source>
</evidence>
<evidence type="ECO:0000313" key="3">
    <source>
        <dbReference type="EMBL" id="RXJ62662.1"/>
    </source>
</evidence>
<name>A0A4Q0XYI9_9BACT</name>
<dbReference type="Proteomes" id="UP000290191">
    <property type="component" value="Unassembled WGS sequence"/>
</dbReference>
<feature type="chain" id="PRO_5020509126" description="Fe/B12 periplasmic-binding domain-containing protein" evidence="1">
    <location>
        <begin position="20"/>
        <end position="339"/>
    </location>
</feature>
<dbReference type="PANTHER" id="PTHR30535:SF34">
    <property type="entry name" value="MOLYBDATE-BINDING PROTEIN MOLA"/>
    <property type="match status" value="1"/>
</dbReference>
<dbReference type="Gene3D" id="3.40.50.1980">
    <property type="entry name" value="Nitrogenase molybdenum iron protein domain"/>
    <property type="match status" value="2"/>
</dbReference>
<dbReference type="AlphaFoldDB" id="A0A4Q0XYI9"/>
<dbReference type="OrthoDB" id="9775594at2"/>
<gene>
    <name evidence="3" type="ORF">CRV06_09345</name>
</gene>
<dbReference type="RefSeq" id="WP_129082264.1">
    <property type="nucleotide sequence ID" value="NZ_CP041070.1"/>
</dbReference>
<keyword evidence="1" id="KW-0732">Signal</keyword>
<feature type="signal peptide" evidence="1">
    <location>
        <begin position="1"/>
        <end position="19"/>
    </location>
</feature>
<accession>A0A4Q0XYI9</accession>
<reference evidence="3 4" key="1">
    <citation type="submission" date="2017-10" db="EMBL/GenBank/DDBJ databases">
        <title>Genomics of the genus Arcobacter.</title>
        <authorList>
            <person name="Perez-Cataluna A."/>
            <person name="Figueras M.J."/>
        </authorList>
    </citation>
    <scope>NUCLEOTIDE SEQUENCE [LARGE SCALE GENOMIC DNA]</scope>
    <source>
        <strain evidence="3 4">DSM 24636</strain>
    </source>
</reference>
<dbReference type="PROSITE" id="PS50983">
    <property type="entry name" value="FE_B12_PBP"/>
    <property type="match status" value="1"/>
</dbReference>
<evidence type="ECO:0000259" key="2">
    <source>
        <dbReference type="PROSITE" id="PS50983"/>
    </source>
</evidence>
<dbReference type="InterPro" id="IPR002491">
    <property type="entry name" value="ABC_transptr_periplasmic_BD"/>
</dbReference>
<protein>
    <recommendedName>
        <fullName evidence="2">Fe/B12 periplasmic-binding domain-containing protein</fullName>
    </recommendedName>
</protein>
<dbReference type="Pfam" id="PF01497">
    <property type="entry name" value="Peripla_BP_2"/>
    <property type="match status" value="1"/>
</dbReference>
<dbReference type="EMBL" id="PDKO01000007">
    <property type="protein sequence ID" value="RXJ62662.1"/>
    <property type="molecule type" value="Genomic_DNA"/>
</dbReference>
<dbReference type="SUPFAM" id="SSF53807">
    <property type="entry name" value="Helical backbone' metal receptor"/>
    <property type="match status" value="1"/>
</dbReference>
<keyword evidence="4" id="KW-1185">Reference proteome</keyword>
<comment type="caution">
    <text evidence="3">The sequence shown here is derived from an EMBL/GenBank/DDBJ whole genome shotgun (WGS) entry which is preliminary data.</text>
</comment>
<dbReference type="InterPro" id="IPR050902">
    <property type="entry name" value="ABC_Transporter_SBP"/>
</dbReference>
<organism evidence="3 4">
    <name type="scientific">Halarcobacter anaerophilus</name>
    <dbReference type="NCBI Taxonomy" id="877500"/>
    <lineage>
        <taxon>Bacteria</taxon>
        <taxon>Pseudomonadati</taxon>
        <taxon>Campylobacterota</taxon>
        <taxon>Epsilonproteobacteria</taxon>
        <taxon>Campylobacterales</taxon>
        <taxon>Arcobacteraceae</taxon>
        <taxon>Halarcobacter</taxon>
    </lineage>
</organism>